<evidence type="ECO:0000256" key="2">
    <source>
        <dbReference type="ARBA" id="ARBA00022485"/>
    </source>
</evidence>
<evidence type="ECO:0000256" key="9">
    <source>
        <dbReference type="NCBIfam" id="TIGR00190"/>
    </source>
</evidence>
<comment type="caution">
    <text evidence="10">The sequence shown here is derived from an EMBL/GenBank/DDBJ whole genome shotgun (WGS) entry which is preliminary data.</text>
</comment>
<proteinExistence type="predicted"/>
<keyword evidence="5" id="KW-0862">Zinc</keyword>
<dbReference type="PANTHER" id="PTHR30557">
    <property type="entry name" value="THIAMINE BIOSYNTHESIS PROTEIN THIC"/>
    <property type="match status" value="1"/>
</dbReference>
<evidence type="ECO:0000256" key="8">
    <source>
        <dbReference type="ARBA" id="ARBA00023239"/>
    </source>
</evidence>
<dbReference type="InterPro" id="IPR002817">
    <property type="entry name" value="ThiC/BzaA/B"/>
</dbReference>
<comment type="cofactor">
    <cofactor evidence="1">
        <name>[4Fe-4S] cluster</name>
        <dbReference type="ChEBI" id="CHEBI:49883"/>
    </cofactor>
</comment>
<evidence type="ECO:0000256" key="1">
    <source>
        <dbReference type="ARBA" id="ARBA00001966"/>
    </source>
</evidence>
<dbReference type="GO" id="GO:0046872">
    <property type="term" value="F:metal ion binding"/>
    <property type="evidence" value="ECO:0007669"/>
    <property type="project" value="UniProtKB-KW"/>
</dbReference>
<dbReference type="EC" id="4.1.99.17" evidence="9"/>
<dbReference type="Proteomes" id="UP000231366">
    <property type="component" value="Unassembled WGS sequence"/>
</dbReference>
<evidence type="ECO:0000256" key="3">
    <source>
        <dbReference type="ARBA" id="ARBA00022691"/>
    </source>
</evidence>
<sequence length="349" mass="38189">MTQLQQAISGIITDEVRFVADSEGRDIEFIRQGIAVGRIVIPHNINHRINIYSGIGEGLRTKVNANIGTSPQHIELDEEIKKAETAIAFGADAIMDLSIAGETREIRKTLLKKIAVPFGTVPIYEAALNAVERDGSIMSMTPESILEVIARQAEDGVDFITIHSGVTQLIIERLKQQGRCMDTVSRGGTFIVEWMLYHNRENPFYERFDDILHIAKQYDVVLSLGDGLRPGCLMDATDRPQIQELIILGELAKRAYEAQVQVMIEGPGHVPMNQITANVLLQKQLCNHAPFYVLGPLVTDIAPGYDHITAAIGGAIAAGAGADFLCYVTPSEHLNLPTIEDVKNGVIAA</sequence>
<dbReference type="GO" id="GO:0070284">
    <property type="term" value="F:phosphomethylpyrimidine synthase activity"/>
    <property type="evidence" value="ECO:0007669"/>
    <property type="project" value="UniProtKB-EC"/>
</dbReference>
<dbReference type="GO" id="GO:0051539">
    <property type="term" value="F:4 iron, 4 sulfur cluster binding"/>
    <property type="evidence" value="ECO:0007669"/>
    <property type="project" value="UniProtKB-KW"/>
</dbReference>
<dbReference type="NCBIfam" id="TIGR00190">
    <property type="entry name" value="thiC"/>
    <property type="match status" value="1"/>
</dbReference>
<keyword evidence="8" id="KW-0456">Lyase</keyword>
<gene>
    <name evidence="10" type="ORF">CO110_02145</name>
</gene>
<evidence type="ECO:0000256" key="5">
    <source>
        <dbReference type="ARBA" id="ARBA00022833"/>
    </source>
</evidence>
<dbReference type="PANTHER" id="PTHR30557:SF1">
    <property type="entry name" value="PHOSPHOMETHYLPYRIMIDINE SYNTHASE, CHLOROPLASTIC"/>
    <property type="match status" value="1"/>
</dbReference>
<dbReference type="Pfam" id="PF01964">
    <property type="entry name" value="ThiC_Rad_SAM"/>
    <property type="match status" value="1"/>
</dbReference>
<reference evidence="11" key="1">
    <citation type="submission" date="2017-09" db="EMBL/GenBank/DDBJ databases">
        <title>Depth-based differentiation of microbial function through sediment-hosted aquifers and enrichment of novel symbionts in the deep terrestrial subsurface.</title>
        <authorList>
            <person name="Probst A.J."/>
            <person name="Ladd B."/>
            <person name="Jarett J.K."/>
            <person name="Geller-Mcgrath D.E."/>
            <person name="Sieber C.M.K."/>
            <person name="Emerson J.B."/>
            <person name="Anantharaman K."/>
            <person name="Thomas B.C."/>
            <person name="Malmstrom R."/>
            <person name="Stieglmeier M."/>
            <person name="Klingl A."/>
            <person name="Woyke T."/>
            <person name="Ryan C.M."/>
            <person name="Banfield J.F."/>
        </authorList>
    </citation>
    <scope>NUCLEOTIDE SEQUENCE [LARGE SCALE GENOMIC DNA]</scope>
</reference>
<feature type="non-terminal residue" evidence="10">
    <location>
        <position position="349"/>
    </location>
</feature>
<dbReference type="InterPro" id="IPR038521">
    <property type="entry name" value="ThiC/Bza_core_dom"/>
</dbReference>
<protein>
    <recommendedName>
        <fullName evidence="9">Phosphomethylpyrimidine synthase</fullName>
        <ecNumber evidence="9">4.1.99.17</ecNumber>
    </recommendedName>
</protein>
<keyword evidence="6" id="KW-0408">Iron</keyword>
<keyword evidence="4" id="KW-0479">Metal-binding</keyword>
<dbReference type="NCBIfam" id="NF009895">
    <property type="entry name" value="PRK13352.1"/>
    <property type="match status" value="1"/>
</dbReference>
<name>A0A2M8AVU0_9BACT</name>
<evidence type="ECO:0000256" key="4">
    <source>
        <dbReference type="ARBA" id="ARBA00022723"/>
    </source>
</evidence>
<evidence type="ECO:0000256" key="7">
    <source>
        <dbReference type="ARBA" id="ARBA00023014"/>
    </source>
</evidence>
<evidence type="ECO:0000313" key="10">
    <source>
        <dbReference type="EMBL" id="PJB30136.1"/>
    </source>
</evidence>
<evidence type="ECO:0000313" key="11">
    <source>
        <dbReference type="Proteomes" id="UP000231366"/>
    </source>
</evidence>
<evidence type="ECO:0000256" key="6">
    <source>
        <dbReference type="ARBA" id="ARBA00023004"/>
    </source>
</evidence>
<keyword evidence="3" id="KW-0949">S-adenosyl-L-methionine</keyword>
<dbReference type="FunFam" id="3.20.20.540:FF:000001">
    <property type="entry name" value="Phosphomethylpyrimidine synthase"/>
    <property type="match status" value="1"/>
</dbReference>
<keyword evidence="2" id="KW-0004">4Fe-4S</keyword>
<dbReference type="EMBL" id="PFUI01000056">
    <property type="protein sequence ID" value="PJB30136.1"/>
    <property type="molecule type" value="Genomic_DNA"/>
</dbReference>
<dbReference type="SFLD" id="SFLDS00113">
    <property type="entry name" value="Radical_SAM_Phosphomethylpyrim"/>
    <property type="match status" value="1"/>
</dbReference>
<accession>A0A2M8AVU0</accession>
<keyword evidence="7" id="KW-0411">Iron-sulfur</keyword>
<dbReference type="Gene3D" id="3.20.20.540">
    <property type="entry name" value="Radical SAM ThiC family, central domain"/>
    <property type="match status" value="1"/>
</dbReference>
<dbReference type="AlphaFoldDB" id="A0A2M8AVU0"/>
<organism evidence="10 11">
    <name type="scientific">Candidatus Desantisbacteria bacterium CG_4_9_14_3_um_filter_40_11</name>
    <dbReference type="NCBI Taxonomy" id="1974546"/>
    <lineage>
        <taxon>Bacteria</taxon>
        <taxon>Candidatus Desantisiibacteriota</taxon>
    </lineage>
</organism>
<dbReference type="GO" id="GO:0009228">
    <property type="term" value="P:thiamine biosynthetic process"/>
    <property type="evidence" value="ECO:0007669"/>
    <property type="project" value="UniProtKB-UniRule"/>
</dbReference>